<evidence type="ECO:0000313" key="2">
    <source>
        <dbReference type="EMBL" id="AIG43536.1"/>
    </source>
</evidence>
<evidence type="ECO:0000259" key="1">
    <source>
        <dbReference type="Pfam" id="PF18734"/>
    </source>
</evidence>
<dbReference type="Proteomes" id="UP000028185">
    <property type="component" value="Chromosome"/>
</dbReference>
<feature type="domain" description="HEPN AbiU2-like" evidence="1">
    <location>
        <begin position="70"/>
        <end position="183"/>
    </location>
</feature>
<dbReference type="InterPro" id="IPR040704">
    <property type="entry name" value="HEPN_AbiU2"/>
</dbReference>
<gene>
    <name evidence="2" type="ORF">ID09_05670</name>
</gene>
<dbReference type="HOGENOM" id="CLU_1474343_0_0_9"/>
<dbReference type="AlphaFoldDB" id="A0A075SJG3"/>
<dbReference type="PATRIC" id="fig|1214179.4.peg.1102"/>
<accession>A0A075SJG3</accession>
<dbReference type="EMBL" id="CP008921">
    <property type="protein sequence ID" value="AIG43536.1"/>
    <property type="molecule type" value="Genomic_DNA"/>
</dbReference>
<reference evidence="2 3" key="1">
    <citation type="journal article" date="2014" name="Genome Announc.">
        <title>Whole-Genome Sequence of Streptococcus suis Serotype 4 Reference Strain 6407.</title>
        <authorList>
            <person name="Wang K."/>
            <person name="Chen J."/>
            <person name="Yao H."/>
            <person name="Lu C."/>
        </authorList>
    </citation>
    <scope>NUCLEOTIDE SEQUENCE [LARGE SCALE GENOMIC DNA]</scope>
    <source>
        <strain evidence="2">6407</strain>
    </source>
</reference>
<organism evidence="2 3">
    <name type="scientific">Streptococcus suis 6407</name>
    <dbReference type="NCBI Taxonomy" id="1214179"/>
    <lineage>
        <taxon>Bacteria</taxon>
        <taxon>Bacillati</taxon>
        <taxon>Bacillota</taxon>
        <taxon>Bacilli</taxon>
        <taxon>Lactobacillales</taxon>
        <taxon>Streptococcaceae</taxon>
        <taxon>Streptococcus</taxon>
    </lineage>
</organism>
<proteinExistence type="predicted"/>
<name>A0A075SJG3_STRSU</name>
<protein>
    <recommendedName>
        <fullName evidence="1">HEPN AbiU2-like domain-containing protein</fullName>
    </recommendedName>
</protein>
<sequence length="206" mass="24349">MNDCDFKDFVGKNFADELPDDDSKIMIHFHTMILELGSIIAALEIVKIVNDEWHDRVVQSSIRYDIVRNVTYESLFYRVVFGITKIFDVREKNGIFKILSKLRHSTKDRSLLSILSTIQEGIDKEQKNIDEIKLLRDKHLAHLDKEMVFSTERLDIGILYYYFEAIEIKSIYTACIELYNTLYGDNQQQVELPKREIILKRFFLEE</sequence>
<dbReference type="Pfam" id="PF18734">
    <property type="entry name" value="HEPN_AbiU2"/>
    <property type="match status" value="1"/>
</dbReference>
<dbReference type="RefSeq" id="WP_023370082.1">
    <property type="nucleotide sequence ID" value="NZ_ALLE01000002.1"/>
</dbReference>
<evidence type="ECO:0000313" key="3">
    <source>
        <dbReference type="Proteomes" id="UP000028185"/>
    </source>
</evidence>